<dbReference type="PANTHER" id="PTHR34075">
    <property type="entry name" value="BLR3430 PROTEIN"/>
    <property type="match status" value="1"/>
</dbReference>
<evidence type="ECO:0000313" key="3">
    <source>
        <dbReference type="EMBL" id="NYT35488.1"/>
    </source>
</evidence>
<dbReference type="InterPro" id="IPR002878">
    <property type="entry name" value="ChsH2_C"/>
</dbReference>
<name>A0A853F6L9_9BURK</name>
<feature type="domain" description="ChsH2 rubredoxin-like zinc ribbon" evidence="2">
    <location>
        <begin position="25"/>
        <end position="57"/>
    </location>
</feature>
<reference evidence="3 4" key="1">
    <citation type="submission" date="2020-07" db="EMBL/GenBank/DDBJ databases">
        <title>Taxonomic revisions and descriptions of new bacterial species based on genomic comparisons in the high-G+C-content subgroup of the family Alcaligenaceae.</title>
        <authorList>
            <person name="Szabo A."/>
            <person name="Felfoldi T."/>
        </authorList>
    </citation>
    <scope>NUCLEOTIDE SEQUENCE [LARGE SCALE GENOMIC DNA]</scope>
    <source>
        <strain evidence="3 4">DSM 25264</strain>
    </source>
</reference>
<dbReference type="AlphaFoldDB" id="A0A853F6L9"/>
<dbReference type="InterPro" id="IPR012340">
    <property type="entry name" value="NA-bd_OB-fold"/>
</dbReference>
<dbReference type="EMBL" id="JACCEW010000001">
    <property type="protein sequence ID" value="NYT35488.1"/>
    <property type="molecule type" value="Genomic_DNA"/>
</dbReference>
<dbReference type="Pfam" id="PF01796">
    <property type="entry name" value="OB_ChsH2_C"/>
    <property type="match status" value="1"/>
</dbReference>
<dbReference type="InterPro" id="IPR022002">
    <property type="entry name" value="ChsH2_Znr"/>
</dbReference>
<gene>
    <name evidence="3" type="ORF">H0A68_01275</name>
</gene>
<evidence type="ECO:0000259" key="1">
    <source>
        <dbReference type="Pfam" id="PF01796"/>
    </source>
</evidence>
<keyword evidence="4" id="KW-1185">Reference proteome</keyword>
<dbReference type="Gene3D" id="6.10.30.10">
    <property type="match status" value="1"/>
</dbReference>
<dbReference type="PANTHER" id="PTHR34075:SF5">
    <property type="entry name" value="BLR3430 PROTEIN"/>
    <property type="match status" value="1"/>
</dbReference>
<dbReference type="Pfam" id="PF12172">
    <property type="entry name" value="zf-ChsH2"/>
    <property type="match status" value="1"/>
</dbReference>
<dbReference type="InterPro" id="IPR052513">
    <property type="entry name" value="Thioester_dehydratase-like"/>
</dbReference>
<dbReference type="OrthoDB" id="5514845at2"/>
<evidence type="ECO:0000313" key="4">
    <source>
        <dbReference type="Proteomes" id="UP000580517"/>
    </source>
</evidence>
<comment type="caution">
    <text evidence="3">The sequence shown here is derived from an EMBL/GenBank/DDBJ whole genome shotgun (WGS) entry which is preliminary data.</text>
</comment>
<dbReference type="Proteomes" id="UP000580517">
    <property type="component" value="Unassembled WGS sequence"/>
</dbReference>
<accession>A0A853F6L9</accession>
<feature type="domain" description="ChsH2 C-terminal OB-fold" evidence="1">
    <location>
        <begin position="60"/>
        <end position="119"/>
    </location>
</feature>
<dbReference type="SUPFAM" id="SSF50249">
    <property type="entry name" value="Nucleic acid-binding proteins"/>
    <property type="match status" value="1"/>
</dbReference>
<proteinExistence type="predicted"/>
<organism evidence="3 4">
    <name type="scientific">Allopusillimonas soli</name>
    <dbReference type="NCBI Taxonomy" id="659016"/>
    <lineage>
        <taxon>Bacteria</taxon>
        <taxon>Pseudomonadati</taxon>
        <taxon>Pseudomonadota</taxon>
        <taxon>Betaproteobacteria</taxon>
        <taxon>Burkholderiales</taxon>
        <taxon>Alcaligenaceae</taxon>
        <taxon>Allopusillimonas</taxon>
    </lineage>
</organism>
<dbReference type="RefSeq" id="WP_129967363.1">
    <property type="nucleotide sequence ID" value="NZ_JACCEW010000001.1"/>
</dbReference>
<evidence type="ECO:0000259" key="2">
    <source>
        <dbReference type="Pfam" id="PF12172"/>
    </source>
</evidence>
<sequence length="138" mass="15015">MSSKTDVPVSPAPSEVGADLYFRTQLDQGNFLIQRCTACARSVFYPRMICPHCGDDHLEWYAPSGKGQVYSTTVVRRKAEHGGDYNVALIDLQEGVRMMSRVENVEPGAVKIGLAVKAKVVDAEGGKLVIFSPAEGQQ</sequence>
<protein>
    <submittedName>
        <fullName evidence="3">Zn-ribbon domain-containing OB-fold protein</fullName>
    </submittedName>
</protein>